<dbReference type="UniPathway" id="UPA00148">
    <property type="reaction ID" value="UER00236"/>
</dbReference>
<dbReference type="Gene3D" id="3.40.640.10">
    <property type="entry name" value="Type I PLP-dependent aspartate aminotransferase-like (Major domain)"/>
    <property type="match status" value="1"/>
</dbReference>
<proteinExistence type="inferred from homology"/>
<dbReference type="OrthoDB" id="9764035at2"/>
<gene>
    <name evidence="5" type="ORF">FSW04_05145</name>
</gene>
<dbReference type="InterPro" id="IPR027417">
    <property type="entry name" value="P-loop_NTPase"/>
</dbReference>
<reference evidence="5 6" key="1">
    <citation type="journal article" date="2018" name="J. Microbiol.">
        <title>Baekduia soli gen. nov., sp. nov., a novel bacterium isolated from the soil of Baekdu Mountain and proposal of a novel family name, Baekduiaceae fam. nov.</title>
        <authorList>
            <person name="An D.S."/>
            <person name="Siddiqi M.Z."/>
            <person name="Kim K.H."/>
            <person name="Yu H.S."/>
            <person name="Im W.T."/>
        </authorList>
    </citation>
    <scope>NUCLEOTIDE SEQUENCE [LARGE SCALE GENOMIC DNA]</scope>
    <source>
        <strain evidence="5 6">BR7-21</strain>
    </source>
</reference>
<dbReference type="Pfam" id="PF02283">
    <property type="entry name" value="CobU"/>
    <property type="match status" value="1"/>
</dbReference>
<dbReference type="EC" id="2.6.1.-" evidence="3"/>
<dbReference type="InterPro" id="IPR015422">
    <property type="entry name" value="PyrdxlP-dep_Trfase_small"/>
</dbReference>
<dbReference type="InterPro" id="IPR004838">
    <property type="entry name" value="NHTrfase_class1_PyrdxlP-BS"/>
</dbReference>
<dbReference type="GO" id="GO:0030170">
    <property type="term" value="F:pyridoxal phosphate binding"/>
    <property type="evidence" value="ECO:0007669"/>
    <property type="project" value="InterPro"/>
</dbReference>
<dbReference type="PANTHER" id="PTHR42885:SF1">
    <property type="entry name" value="THREONINE-PHOSPHATE DECARBOXYLASE"/>
    <property type="match status" value="1"/>
</dbReference>
<keyword evidence="2" id="KW-0663">Pyridoxal phosphate</keyword>
<name>A0A5B8UC78_9ACTN</name>
<dbReference type="PANTHER" id="PTHR42885">
    <property type="entry name" value="HISTIDINOL-PHOSPHATE AMINOTRANSFERASE-RELATED"/>
    <property type="match status" value="1"/>
</dbReference>
<sequence length="479" mass="49260">MRARIDAHVARRPGSWSTVEADGSLAEAVSGAQDCVLVDGLGPWIATRIHRGGGFGDPSRLPAIAQEIADDLDRTTATLTTAAHAIVVAEQAGEGVLPPDAASRAWLDLLGDATQRLAAHADRVDLIVAGRVVPVAGSAPGPADAALRRHGDRDVRPGDADHAVNVVAGGPPRWLQAALNGALAEVGRYPDERPAIAAIAALHGRASGEIVPTNGAAEALWLLGPALRPTLAACVHPGFTEAEAGLRAHSVPTVRVQRDPDRGFALEPDRVPDAADLVVVGNPASPSGTLDPATAVLALRRPGRVVVVDEAFMDLVPGEPGTLARRALPDVIVVRSLTKVLGIPGLRAGYAIAHAEIAERLRAVRPPWSANTLALTALAAAAAAPSELSAIARRAADQRQDLHARLAAIDGVRIWPGAANYVLIAVDDGEALVAALRAQGIAVRPAASFPGLDARHVRVTARDPGANARLADAVAGALA</sequence>
<evidence type="ECO:0000256" key="3">
    <source>
        <dbReference type="RuleBase" id="RU000481"/>
    </source>
</evidence>
<dbReference type="Gene3D" id="3.40.50.300">
    <property type="entry name" value="P-loop containing nucleotide triphosphate hydrolases"/>
    <property type="match status" value="1"/>
</dbReference>
<dbReference type="InterPro" id="IPR015424">
    <property type="entry name" value="PyrdxlP-dep_Trfase"/>
</dbReference>
<comment type="cofactor">
    <cofactor evidence="1 3">
        <name>pyridoxal 5'-phosphate</name>
        <dbReference type="ChEBI" id="CHEBI:597326"/>
    </cofactor>
</comment>
<dbReference type="Gene3D" id="3.90.1150.10">
    <property type="entry name" value="Aspartate Aminotransferase, domain 1"/>
    <property type="match status" value="1"/>
</dbReference>
<dbReference type="InterPro" id="IPR004839">
    <property type="entry name" value="Aminotransferase_I/II_large"/>
</dbReference>
<comment type="similarity">
    <text evidence="3">Belongs to the class-I pyridoxal-phosphate-dependent aminotransferase family.</text>
</comment>
<keyword evidence="3 5" id="KW-0808">Transferase</keyword>
<organism evidence="5 6">
    <name type="scientific">Baekduia soli</name>
    <dbReference type="NCBI Taxonomy" id="496014"/>
    <lineage>
        <taxon>Bacteria</taxon>
        <taxon>Bacillati</taxon>
        <taxon>Actinomycetota</taxon>
        <taxon>Thermoleophilia</taxon>
        <taxon>Solirubrobacterales</taxon>
        <taxon>Baekduiaceae</taxon>
        <taxon>Baekduia</taxon>
    </lineage>
</organism>
<dbReference type="GO" id="GO:0000166">
    <property type="term" value="F:nucleotide binding"/>
    <property type="evidence" value="ECO:0007669"/>
    <property type="project" value="InterPro"/>
</dbReference>
<dbReference type="PROSITE" id="PS00105">
    <property type="entry name" value="AA_TRANSFER_CLASS_1"/>
    <property type="match status" value="1"/>
</dbReference>
<feature type="domain" description="Aminotransferase class I/classII large" evidence="4">
    <location>
        <begin position="171"/>
        <end position="473"/>
    </location>
</feature>
<dbReference type="CDD" id="cd00609">
    <property type="entry name" value="AAT_like"/>
    <property type="match status" value="1"/>
</dbReference>
<dbReference type="KEGG" id="bsol:FSW04_05145"/>
<dbReference type="GO" id="GO:0009236">
    <property type="term" value="P:cobalamin biosynthetic process"/>
    <property type="evidence" value="ECO:0007669"/>
    <property type="project" value="UniProtKB-UniPathway"/>
</dbReference>
<evidence type="ECO:0000259" key="4">
    <source>
        <dbReference type="Pfam" id="PF00155"/>
    </source>
</evidence>
<accession>A0A5B8UC78</accession>
<protein>
    <recommendedName>
        <fullName evidence="3">Aminotransferase</fullName>
        <ecNumber evidence="3">2.6.1.-</ecNumber>
    </recommendedName>
</protein>
<dbReference type="EMBL" id="CP042430">
    <property type="protein sequence ID" value="QEC50655.1"/>
    <property type="molecule type" value="Genomic_DNA"/>
</dbReference>
<dbReference type="Proteomes" id="UP000321805">
    <property type="component" value="Chromosome"/>
</dbReference>
<dbReference type="InterPro" id="IPR003203">
    <property type="entry name" value="CobU/CobP"/>
</dbReference>
<keyword evidence="6" id="KW-1185">Reference proteome</keyword>
<evidence type="ECO:0000256" key="2">
    <source>
        <dbReference type="ARBA" id="ARBA00022898"/>
    </source>
</evidence>
<evidence type="ECO:0000256" key="1">
    <source>
        <dbReference type="ARBA" id="ARBA00001933"/>
    </source>
</evidence>
<evidence type="ECO:0000313" key="6">
    <source>
        <dbReference type="Proteomes" id="UP000321805"/>
    </source>
</evidence>
<dbReference type="GO" id="GO:0008483">
    <property type="term" value="F:transaminase activity"/>
    <property type="evidence" value="ECO:0007669"/>
    <property type="project" value="UniProtKB-KW"/>
</dbReference>
<dbReference type="SUPFAM" id="SSF52540">
    <property type="entry name" value="P-loop containing nucleoside triphosphate hydrolases"/>
    <property type="match status" value="1"/>
</dbReference>
<dbReference type="GO" id="GO:0043752">
    <property type="term" value="F:adenosylcobinamide kinase activity"/>
    <property type="evidence" value="ECO:0007669"/>
    <property type="project" value="InterPro"/>
</dbReference>
<keyword evidence="3 5" id="KW-0032">Aminotransferase</keyword>
<dbReference type="Pfam" id="PF00155">
    <property type="entry name" value="Aminotran_1_2"/>
    <property type="match status" value="1"/>
</dbReference>
<evidence type="ECO:0000313" key="5">
    <source>
        <dbReference type="EMBL" id="QEC50655.1"/>
    </source>
</evidence>
<dbReference type="AlphaFoldDB" id="A0A5B8UC78"/>
<dbReference type="InterPro" id="IPR015421">
    <property type="entry name" value="PyrdxlP-dep_Trfase_major"/>
</dbReference>
<dbReference type="SUPFAM" id="SSF53383">
    <property type="entry name" value="PLP-dependent transferases"/>
    <property type="match status" value="1"/>
</dbReference>